<dbReference type="SMART" id="SM00857">
    <property type="entry name" value="Resolvase"/>
    <property type="match status" value="1"/>
</dbReference>
<feature type="domain" description="Recombinase" evidence="2">
    <location>
        <begin position="152"/>
        <end position="298"/>
    </location>
</feature>
<dbReference type="PROSITE" id="PS51737">
    <property type="entry name" value="RECOMBINASE_DNA_BIND"/>
    <property type="match status" value="1"/>
</dbReference>
<dbReference type="InterPro" id="IPR006119">
    <property type="entry name" value="Resolv_N"/>
</dbReference>
<dbReference type="InterPro" id="IPR011109">
    <property type="entry name" value="DNA_bind_recombinase_dom"/>
</dbReference>
<evidence type="ECO:0000259" key="2">
    <source>
        <dbReference type="PROSITE" id="PS51737"/>
    </source>
</evidence>
<dbReference type="InterPro" id="IPR038109">
    <property type="entry name" value="DNA_bind_recomb_sf"/>
</dbReference>
<dbReference type="InterPro" id="IPR050639">
    <property type="entry name" value="SSR_resolvase"/>
</dbReference>
<comment type="caution">
    <text evidence="3">The sequence shown here is derived from an EMBL/GenBank/DDBJ whole genome shotgun (WGS) entry which is preliminary data.</text>
</comment>
<reference evidence="3 4" key="1">
    <citation type="submission" date="2022-11" db="EMBL/GenBank/DDBJ databases">
        <title>Brucella sp. YY2X, whole genome shotgun sequencing project.</title>
        <authorList>
            <person name="Yang Y."/>
        </authorList>
    </citation>
    <scope>NUCLEOTIDE SEQUENCE [LARGE SCALE GENOMIC DNA]</scope>
    <source>
        <strain evidence="3 4">YY2X</strain>
    </source>
</reference>
<dbReference type="Proteomes" id="UP001301216">
    <property type="component" value="Unassembled WGS sequence"/>
</dbReference>
<keyword evidence="1" id="KW-0175">Coiled coil</keyword>
<dbReference type="Gene3D" id="3.40.50.1390">
    <property type="entry name" value="Resolvase, N-terminal catalytic domain"/>
    <property type="match status" value="1"/>
</dbReference>
<dbReference type="InterPro" id="IPR025827">
    <property type="entry name" value="Zn_ribbon_recom_dom"/>
</dbReference>
<proteinExistence type="predicted"/>
<dbReference type="RefSeq" id="WP_265984949.1">
    <property type="nucleotide sequence ID" value="NZ_JAPHAV010000004.1"/>
</dbReference>
<dbReference type="InterPro" id="IPR036162">
    <property type="entry name" value="Resolvase-like_N_sf"/>
</dbReference>
<dbReference type="Pfam" id="PF07508">
    <property type="entry name" value="Recombinase"/>
    <property type="match status" value="1"/>
</dbReference>
<evidence type="ECO:0000313" key="4">
    <source>
        <dbReference type="Proteomes" id="UP001301216"/>
    </source>
</evidence>
<dbReference type="SUPFAM" id="SSF53041">
    <property type="entry name" value="Resolvase-like"/>
    <property type="match status" value="1"/>
</dbReference>
<gene>
    <name evidence="3" type="ORF">OPR82_11720</name>
</gene>
<dbReference type="Pfam" id="PF00239">
    <property type="entry name" value="Resolvase"/>
    <property type="match status" value="1"/>
</dbReference>
<evidence type="ECO:0000313" key="3">
    <source>
        <dbReference type="EMBL" id="MCX2697428.1"/>
    </source>
</evidence>
<dbReference type="PANTHER" id="PTHR30461">
    <property type="entry name" value="DNA-INVERTASE FROM LAMBDOID PROPHAGE"/>
    <property type="match status" value="1"/>
</dbReference>
<dbReference type="CDD" id="cd00338">
    <property type="entry name" value="Ser_Recombinase"/>
    <property type="match status" value="1"/>
</dbReference>
<accession>A0ABT3QP86</accession>
<keyword evidence="4" id="KW-1185">Reference proteome</keyword>
<sequence length="539" mass="60481">MKRVASYGRYSSTLQSQSSIQDQLSLIAHHVEKQPGWQIVNQYQDAASSGSTFISRPGIRQLMADAERGKFDIIIAESLDRFTRDQADAAILYKKMRFFGIQIITVSEGEITELHIGLKGTMNALYLKDLSEKTKRGLRGRIEAGLSAGGCGYGYRVLKKLNPDGTPMRGQRKINEVEAVVIRRIFTEFAAGRSPRAIARDLNATKIKGPNGKKWNDTTIRGHHKRGTGIINNELYIGRLIWNRLRYQKDLETGRRVSRLNPPEELVINNLPKLRIVDDALWEAVRKRQKIISEMSANMTASIQSYHSNNRLSGMRRPVSLLSGKVFCAECGGHYSLRGAKRFVCSNHIGQGTCANGRTILRVTLENMAVSGWKRLLAKAELISVAQRTFAVESRRLQGDALIGTAHIKSQLAQTDKEIAALVNAIKAGMFHESMKAELDRLERLKLELREQVNACNDIKPVPAELEQLFKGKLSELTQCLNQREHIHVAGDIIRSLIDKIVIQPQPLRGHMEIQIFGPICETLSLNDQEQDEGRSETL</sequence>
<feature type="coiled-coil region" evidence="1">
    <location>
        <begin position="432"/>
        <end position="459"/>
    </location>
</feature>
<dbReference type="EMBL" id="JAPHAV010000004">
    <property type="protein sequence ID" value="MCX2697428.1"/>
    <property type="molecule type" value="Genomic_DNA"/>
</dbReference>
<dbReference type="Gene3D" id="3.90.1750.20">
    <property type="entry name" value="Putative Large Serine Recombinase, Chain B, Domain 2"/>
    <property type="match status" value="1"/>
</dbReference>
<dbReference type="PANTHER" id="PTHR30461:SF23">
    <property type="entry name" value="DNA RECOMBINASE-RELATED"/>
    <property type="match status" value="1"/>
</dbReference>
<protein>
    <submittedName>
        <fullName evidence="3">Recombinase family protein</fullName>
    </submittedName>
</protein>
<organism evidence="3 4">
    <name type="scientific">Ochrobactrum chromiisoli</name>
    <dbReference type="NCBI Taxonomy" id="2993941"/>
    <lineage>
        <taxon>Bacteria</taxon>
        <taxon>Pseudomonadati</taxon>
        <taxon>Pseudomonadota</taxon>
        <taxon>Alphaproteobacteria</taxon>
        <taxon>Hyphomicrobiales</taxon>
        <taxon>Brucellaceae</taxon>
        <taxon>Brucella/Ochrobactrum group</taxon>
        <taxon>Ochrobactrum</taxon>
    </lineage>
</organism>
<dbReference type="Pfam" id="PF13408">
    <property type="entry name" value="Zn_ribbon_recom"/>
    <property type="match status" value="1"/>
</dbReference>
<evidence type="ECO:0000256" key="1">
    <source>
        <dbReference type="SAM" id="Coils"/>
    </source>
</evidence>
<name>A0ABT3QP86_9HYPH</name>